<dbReference type="Gene3D" id="1.10.510.10">
    <property type="entry name" value="Transferase(Phosphotransferase) domain 1"/>
    <property type="match status" value="1"/>
</dbReference>
<keyword evidence="4" id="KW-0418">Kinase</keyword>
<dbReference type="STRING" id="6216.A0A0R3S9H1"/>
<dbReference type="PANTHER" id="PTHR24342:SF12">
    <property type="entry name" value="DEATH-ASSOCIATED PROTEIN KINASE RELATED"/>
    <property type="match status" value="1"/>
</dbReference>
<protein>
    <submittedName>
        <fullName evidence="7">Protein kinase domain-containing protein</fullName>
    </submittedName>
</protein>
<evidence type="ECO:0000256" key="3">
    <source>
        <dbReference type="ARBA" id="ARBA00022741"/>
    </source>
</evidence>
<evidence type="ECO:0000256" key="1">
    <source>
        <dbReference type="ARBA" id="ARBA00022527"/>
    </source>
</evidence>
<keyword evidence="1" id="KW-0723">Serine/threonine-protein kinase</keyword>
<organism evidence="7">
    <name type="scientific">Hymenolepis diminuta</name>
    <name type="common">Rat tapeworm</name>
    <dbReference type="NCBI Taxonomy" id="6216"/>
    <lineage>
        <taxon>Eukaryota</taxon>
        <taxon>Metazoa</taxon>
        <taxon>Spiralia</taxon>
        <taxon>Lophotrochozoa</taxon>
        <taxon>Platyhelminthes</taxon>
        <taxon>Cestoda</taxon>
        <taxon>Eucestoda</taxon>
        <taxon>Cyclophyllidea</taxon>
        <taxon>Hymenolepididae</taxon>
        <taxon>Hymenolepis</taxon>
    </lineage>
</organism>
<dbReference type="WBParaSite" id="HDID_0000089901-mRNA-1">
    <property type="protein sequence ID" value="HDID_0000089901-mRNA-1"/>
    <property type="gene ID" value="HDID_0000089901"/>
</dbReference>
<keyword evidence="2" id="KW-0808">Transferase</keyword>
<evidence type="ECO:0000313" key="7">
    <source>
        <dbReference type="WBParaSite" id="HDID_0000089901-mRNA-1"/>
    </source>
</evidence>
<evidence type="ECO:0000256" key="2">
    <source>
        <dbReference type="ARBA" id="ARBA00022679"/>
    </source>
</evidence>
<keyword evidence="5" id="KW-0067">ATP-binding</keyword>
<sequence>LTGKSPFLAESKALTLSNITQMKIDYPPDLFNSVSASALAFIRALIQRNPRARLTASQCCQHEWLSQHAEKANEAEKMKEEEKRETKTEDIEEVLKEEDVSMVPSSGEDESSSSDSSSISSPSRKRIALDDSENVEASTQATSKSPSTNVTPTPVSAIGTPLPSACCGRFLASRSVFSLEEGGLAKHHHHHHSRRRSVLASISPPPTLTEATSPAD</sequence>
<dbReference type="GO" id="GO:0043065">
    <property type="term" value="P:positive regulation of apoptotic process"/>
    <property type="evidence" value="ECO:0007669"/>
    <property type="project" value="TreeGrafter"/>
</dbReference>
<accession>A0A0R3S9H1</accession>
<evidence type="ECO:0000256" key="6">
    <source>
        <dbReference type="SAM" id="MobiDB-lite"/>
    </source>
</evidence>
<dbReference type="SUPFAM" id="SSF56112">
    <property type="entry name" value="Protein kinase-like (PK-like)"/>
    <property type="match status" value="1"/>
</dbReference>
<keyword evidence="3" id="KW-0547">Nucleotide-binding</keyword>
<evidence type="ECO:0000256" key="5">
    <source>
        <dbReference type="ARBA" id="ARBA00022840"/>
    </source>
</evidence>
<proteinExistence type="predicted"/>
<dbReference type="PANTHER" id="PTHR24342">
    <property type="entry name" value="SERINE/THREONINE-PROTEIN KINASE 17"/>
    <property type="match status" value="1"/>
</dbReference>
<feature type="region of interest" description="Disordered" evidence="6">
    <location>
        <begin position="71"/>
        <end position="164"/>
    </location>
</feature>
<dbReference type="GO" id="GO:0004674">
    <property type="term" value="F:protein serine/threonine kinase activity"/>
    <property type="evidence" value="ECO:0007669"/>
    <property type="project" value="UniProtKB-KW"/>
</dbReference>
<dbReference type="GO" id="GO:0005524">
    <property type="term" value="F:ATP binding"/>
    <property type="evidence" value="ECO:0007669"/>
    <property type="project" value="UniProtKB-KW"/>
</dbReference>
<name>A0A0R3S9H1_HYMDI</name>
<dbReference type="GO" id="GO:0005634">
    <property type="term" value="C:nucleus"/>
    <property type="evidence" value="ECO:0007669"/>
    <property type="project" value="TreeGrafter"/>
</dbReference>
<evidence type="ECO:0000256" key="4">
    <source>
        <dbReference type="ARBA" id="ARBA00022777"/>
    </source>
</evidence>
<dbReference type="GO" id="GO:0035556">
    <property type="term" value="P:intracellular signal transduction"/>
    <property type="evidence" value="ECO:0007669"/>
    <property type="project" value="TreeGrafter"/>
</dbReference>
<feature type="compositionally biased region" description="Polar residues" evidence="6">
    <location>
        <begin position="135"/>
        <end position="154"/>
    </location>
</feature>
<feature type="region of interest" description="Disordered" evidence="6">
    <location>
        <begin position="183"/>
        <end position="216"/>
    </location>
</feature>
<feature type="compositionally biased region" description="Basic residues" evidence="6">
    <location>
        <begin position="185"/>
        <end position="197"/>
    </location>
</feature>
<feature type="compositionally biased region" description="Low complexity" evidence="6">
    <location>
        <begin position="113"/>
        <end position="122"/>
    </location>
</feature>
<reference evidence="7" key="1">
    <citation type="submission" date="2017-02" db="UniProtKB">
        <authorList>
            <consortium name="WormBaseParasite"/>
        </authorList>
    </citation>
    <scope>IDENTIFICATION</scope>
</reference>
<dbReference type="InterPro" id="IPR011009">
    <property type="entry name" value="Kinase-like_dom_sf"/>
</dbReference>
<feature type="compositionally biased region" description="Basic and acidic residues" evidence="6">
    <location>
        <begin position="71"/>
        <end position="99"/>
    </location>
</feature>
<dbReference type="AlphaFoldDB" id="A0A0R3S9H1"/>